<evidence type="ECO:0000256" key="2">
    <source>
        <dbReference type="ARBA" id="ARBA00022801"/>
    </source>
</evidence>
<keyword evidence="8" id="KW-1185">Reference proteome</keyword>
<evidence type="ECO:0000313" key="8">
    <source>
        <dbReference type="Proteomes" id="UP001205185"/>
    </source>
</evidence>
<dbReference type="EMBL" id="JAMTCO010000012">
    <property type="protein sequence ID" value="MCP2272378.1"/>
    <property type="molecule type" value="Genomic_DNA"/>
</dbReference>
<name>A0ABT1IIB6_9PSEU</name>
<dbReference type="PANTHER" id="PTHR33711:SF11">
    <property type="entry name" value="DIOXYGENASE"/>
    <property type="match status" value="1"/>
</dbReference>
<dbReference type="InterPro" id="IPR006311">
    <property type="entry name" value="TAT_signal"/>
</dbReference>
<comment type="similarity">
    <text evidence="1">Belongs to the intradiol ring-cleavage dioxygenase family.</text>
</comment>
<keyword evidence="3" id="KW-0223">Dioxygenase</keyword>
<dbReference type="CDD" id="cd00421">
    <property type="entry name" value="intradiol_dioxygenase"/>
    <property type="match status" value="1"/>
</dbReference>
<dbReference type="Pfam" id="PF02839">
    <property type="entry name" value="CBM_5_12"/>
    <property type="match status" value="1"/>
</dbReference>
<dbReference type="SUPFAM" id="SSF49482">
    <property type="entry name" value="Aromatic compound dioxygenase"/>
    <property type="match status" value="1"/>
</dbReference>
<dbReference type="Gene3D" id="2.60.130.10">
    <property type="entry name" value="Aromatic compound dioxygenase"/>
    <property type="match status" value="1"/>
</dbReference>
<evidence type="ECO:0000259" key="6">
    <source>
        <dbReference type="SMART" id="SM00495"/>
    </source>
</evidence>
<feature type="compositionally biased region" description="Low complexity" evidence="5">
    <location>
        <begin position="229"/>
        <end position="257"/>
    </location>
</feature>
<accession>A0ABT1IIB6</accession>
<dbReference type="SUPFAM" id="SSF51055">
    <property type="entry name" value="Carbohydrate binding domain"/>
    <property type="match status" value="1"/>
</dbReference>
<proteinExistence type="inferred from homology"/>
<evidence type="ECO:0000256" key="1">
    <source>
        <dbReference type="ARBA" id="ARBA00007825"/>
    </source>
</evidence>
<feature type="region of interest" description="Disordered" evidence="5">
    <location>
        <begin position="229"/>
        <end position="259"/>
    </location>
</feature>
<dbReference type="InterPro" id="IPR050770">
    <property type="entry name" value="Intradiol_RC_Dioxygenase"/>
</dbReference>
<protein>
    <submittedName>
        <fullName evidence="7">Protocatechuate 3,4-dioxygenase beta subunit</fullName>
    </submittedName>
</protein>
<sequence>MDAPLHGDEGSNEVQPSADKGISRKAVLRAALAAGVAAPIALVGVPALARTKAEEAANGTLLELTPDCSDGDAPTIAQTEGPYFKPGSPQRTSLIEPGYPGTPLTVTGYVFGRNCQPLANVLLDFWQADNGGNYDNTTYRFRGHQYTDATGKYTLTTIVPGLYPGRTRHIHMKVQNPGGRILTTQTYFPGEPRNNTDTIYDPRLLMNVRTVGSGKEASFDFVLNVTGPTTTTRPTTTTTRPTNSTTTNPTTTTTTTGSPGGSWAAGTNYAAGAKVTYGGSSYTCLQGHQAQPGWEPPNVPALWRVG</sequence>
<dbReference type="Proteomes" id="UP001205185">
    <property type="component" value="Unassembled WGS sequence"/>
</dbReference>
<evidence type="ECO:0000256" key="4">
    <source>
        <dbReference type="ARBA" id="ARBA00023002"/>
    </source>
</evidence>
<evidence type="ECO:0000256" key="3">
    <source>
        <dbReference type="ARBA" id="ARBA00022964"/>
    </source>
</evidence>
<dbReference type="CDD" id="cd12214">
    <property type="entry name" value="ChiA1_BD"/>
    <property type="match status" value="1"/>
</dbReference>
<dbReference type="InterPro" id="IPR015889">
    <property type="entry name" value="Intradiol_dOase_core"/>
</dbReference>
<dbReference type="PANTHER" id="PTHR33711">
    <property type="entry name" value="DIOXYGENASE, PUTATIVE (AFU_ORTHOLOGUE AFUA_2G02910)-RELATED"/>
    <property type="match status" value="1"/>
</dbReference>
<organism evidence="7 8">
    <name type="scientific">Actinokineospora diospyrosa</name>
    <dbReference type="NCBI Taxonomy" id="103728"/>
    <lineage>
        <taxon>Bacteria</taxon>
        <taxon>Bacillati</taxon>
        <taxon>Actinomycetota</taxon>
        <taxon>Actinomycetes</taxon>
        <taxon>Pseudonocardiales</taxon>
        <taxon>Pseudonocardiaceae</taxon>
        <taxon>Actinokineospora</taxon>
    </lineage>
</organism>
<dbReference type="PROSITE" id="PS51318">
    <property type="entry name" value="TAT"/>
    <property type="match status" value="1"/>
</dbReference>
<dbReference type="RefSeq" id="WP_253889297.1">
    <property type="nucleotide sequence ID" value="NZ_BAAAVB010000001.1"/>
</dbReference>
<dbReference type="InterPro" id="IPR036573">
    <property type="entry name" value="CBM_sf_5/12"/>
</dbReference>
<feature type="domain" description="Chitin-binding type-3" evidence="6">
    <location>
        <begin position="260"/>
        <end position="306"/>
    </location>
</feature>
<reference evidence="7 8" key="1">
    <citation type="submission" date="2022-06" db="EMBL/GenBank/DDBJ databases">
        <title>Genomic Encyclopedia of Archaeal and Bacterial Type Strains, Phase II (KMG-II): from individual species to whole genera.</title>
        <authorList>
            <person name="Goeker M."/>
        </authorList>
    </citation>
    <scope>NUCLEOTIDE SEQUENCE [LARGE SCALE GENOMIC DNA]</scope>
    <source>
        <strain evidence="7 8">DSM 44255</strain>
    </source>
</reference>
<dbReference type="InterPro" id="IPR003610">
    <property type="entry name" value="CBM5/12"/>
</dbReference>
<dbReference type="InterPro" id="IPR000627">
    <property type="entry name" value="Intradiol_dOase_C"/>
</dbReference>
<dbReference type="Gene3D" id="2.10.10.20">
    <property type="entry name" value="Carbohydrate-binding module superfamily 5/12"/>
    <property type="match status" value="1"/>
</dbReference>
<keyword evidence="4" id="KW-0560">Oxidoreductase</keyword>
<comment type="caution">
    <text evidence="7">The sequence shown here is derived from an EMBL/GenBank/DDBJ whole genome shotgun (WGS) entry which is preliminary data.</text>
</comment>
<evidence type="ECO:0000313" key="7">
    <source>
        <dbReference type="EMBL" id="MCP2272378.1"/>
    </source>
</evidence>
<keyword evidence="2" id="KW-0378">Hydrolase</keyword>
<dbReference type="Pfam" id="PF00775">
    <property type="entry name" value="Dioxygenase_C"/>
    <property type="match status" value="1"/>
</dbReference>
<gene>
    <name evidence="7" type="ORF">LV75_004904</name>
</gene>
<evidence type="ECO:0000256" key="5">
    <source>
        <dbReference type="SAM" id="MobiDB-lite"/>
    </source>
</evidence>
<dbReference type="SMART" id="SM00495">
    <property type="entry name" value="ChtBD3"/>
    <property type="match status" value="1"/>
</dbReference>